<dbReference type="PANTHER" id="PTHR21058">
    <property type="entry name" value="6,7-DIMETHYL-8-RIBITYLLUMAZINE SYNTHASE DMRL SYNTHASE LUMAZINE SYNTHASE"/>
    <property type="match status" value="1"/>
</dbReference>
<dbReference type="HAMAP" id="MF_00178">
    <property type="entry name" value="Lumazine_synth"/>
    <property type="match status" value="1"/>
</dbReference>
<dbReference type="RefSeq" id="WP_075571420.1">
    <property type="nucleotide sequence ID" value="NZ_MSDO01000028.1"/>
</dbReference>
<accession>A0A1Q8SN68</accession>
<keyword evidence="9" id="KW-1185">Reference proteome</keyword>
<dbReference type="Gene3D" id="3.40.50.960">
    <property type="entry name" value="Lumazine/riboflavin synthase"/>
    <property type="match status" value="1"/>
</dbReference>
<keyword evidence="5 7" id="KW-0808">Transferase</keyword>
<feature type="binding site" evidence="7">
    <location>
        <position position="130"/>
    </location>
    <ligand>
        <name>(2S)-2-hydroxy-3-oxobutyl phosphate</name>
        <dbReference type="ChEBI" id="CHEBI:58830"/>
    </ligand>
</feature>
<dbReference type="EMBL" id="MSDO01000028">
    <property type="protein sequence ID" value="OLO02880.1"/>
    <property type="molecule type" value="Genomic_DNA"/>
</dbReference>
<evidence type="ECO:0000256" key="7">
    <source>
        <dbReference type="HAMAP-Rule" id="MF_00178"/>
    </source>
</evidence>
<dbReference type="STRING" id="404433.BTW07_17285"/>
<dbReference type="GO" id="GO:0005829">
    <property type="term" value="C:cytosol"/>
    <property type="evidence" value="ECO:0007669"/>
    <property type="project" value="TreeGrafter"/>
</dbReference>
<dbReference type="EC" id="2.5.1.78" evidence="3 7"/>
<sequence>MNQSYPPQLSPQTLSQRIAFIRADWHGDIVGNCHAAFLEAVSERGFSADQVDTFTVPGVFEIPLQAKLLAKSGRYAAIVASGFVVDGGIYRHDFVSTAVIDALMALQLEQEVPVLSAVLTPHHFHEHEAHTAFFRQHFLTKGREAAEACLTTMENLNQVRKLSAD</sequence>
<gene>
    <name evidence="7" type="primary">ribH</name>
    <name evidence="8" type="ORF">BTW07_17285</name>
</gene>
<evidence type="ECO:0000256" key="6">
    <source>
        <dbReference type="ARBA" id="ARBA00048785"/>
    </source>
</evidence>
<feature type="binding site" evidence="7">
    <location>
        <begin position="59"/>
        <end position="61"/>
    </location>
    <ligand>
        <name>5-amino-6-(D-ribitylamino)uracil</name>
        <dbReference type="ChEBI" id="CHEBI:15934"/>
    </ligand>
</feature>
<dbReference type="OrthoDB" id="9797659at2"/>
<proteinExistence type="inferred from homology"/>
<evidence type="ECO:0000256" key="1">
    <source>
        <dbReference type="ARBA" id="ARBA00004917"/>
    </source>
</evidence>
<dbReference type="GO" id="GO:0009231">
    <property type="term" value="P:riboflavin biosynthetic process"/>
    <property type="evidence" value="ECO:0007669"/>
    <property type="project" value="UniProtKB-UniRule"/>
</dbReference>
<dbReference type="InterPro" id="IPR034964">
    <property type="entry name" value="LS"/>
</dbReference>
<dbReference type="InterPro" id="IPR036467">
    <property type="entry name" value="LS/RS_sf"/>
</dbReference>
<evidence type="ECO:0000256" key="3">
    <source>
        <dbReference type="ARBA" id="ARBA00012664"/>
    </source>
</evidence>
<feature type="active site" description="Proton donor" evidence="7">
    <location>
        <position position="91"/>
    </location>
</feature>
<feature type="binding site" evidence="7">
    <location>
        <position position="25"/>
    </location>
    <ligand>
        <name>5-amino-6-(D-ribitylamino)uracil</name>
        <dbReference type="ChEBI" id="CHEBI:15934"/>
    </ligand>
</feature>
<evidence type="ECO:0000313" key="9">
    <source>
        <dbReference type="Proteomes" id="UP000186878"/>
    </source>
</evidence>
<feature type="binding site" evidence="7">
    <location>
        <begin position="83"/>
        <end position="85"/>
    </location>
    <ligand>
        <name>5-amino-6-(D-ribitylamino)uracil</name>
        <dbReference type="ChEBI" id="CHEBI:15934"/>
    </ligand>
</feature>
<evidence type="ECO:0000256" key="2">
    <source>
        <dbReference type="ARBA" id="ARBA00007424"/>
    </source>
</evidence>
<comment type="caution">
    <text evidence="8">The sequence shown here is derived from an EMBL/GenBank/DDBJ whole genome shotgun (WGS) entry which is preliminary data.</text>
</comment>
<evidence type="ECO:0000313" key="8">
    <source>
        <dbReference type="EMBL" id="OLO02880.1"/>
    </source>
</evidence>
<comment type="function">
    <text evidence="7">Catalyzes the formation of 6,7-dimethyl-8-ribityllumazine by condensation of 5-amino-6-(D-ribitylamino)uracil with 3,4-dihydroxy-2-butanone 4-phosphate. This is the penultimate step in the biosynthesis of riboflavin.</text>
</comment>
<comment type="subunit">
    <text evidence="7">Forms an icosahedral capsid composed of 60 subunits, arranged as a dodecamer of pentamers.</text>
</comment>
<comment type="similarity">
    <text evidence="2 7">Belongs to the DMRL synthase family.</text>
</comment>
<dbReference type="GO" id="GO:0000906">
    <property type="term" value="F:6,7-dimethyl-8-ribityllumazine synthase activity"/>
    <property type="evidence" value="ECO:0007669"/>
    <property type="project" value="UniProtKB-UniRule"/>
</dbReference>
<organism evidence="8 9">
    <name type="scientific">Salinicola socius</name>
    <dbReference type="NCBI Taxonomy" id="404433"/>
    <lineage>
        <taxon>Bacteria</taxon>
        <taxon>Pseudomonadati</taxon>
        <taxon>Pseudomonadota</taxon>
        <taxon>Gammaproteobacteria</taxon>
        <taxon>Oceanospirillales</taxon>
        <taxon>Halomonadaceae</taxon>
        <taxon>Salinicola</taxon>
    </lineage>
</organism>
<dbReference type="Pfam" id="PF00885">
    <property type="entry name" value="DMRL_synthase"/>
    <property type="match status" value="1"/>
</dbReference>
<protein>
    <recommendedName>
        <fullName evidence="3 7">6,7-dimethyl-8-ribityllumazine synthase</fullName>
        <shortName evidence="7">DMRL synthase</shortName>
        <shortName evidence="7">LS</shortName>
        <shortName evidence="7">Lumazine synthase</shortName>
        <ecNumber evidence="3 7">2.5.1.78</ecNumber>
    </recommendedName>
</protein>
<dbReference type="InterPro" id="IPR002180">
    <property type="entry name" value="LS/RS"/>
</dbReference>
<comment type="caution">
    <text evidence="7">Lacks conserved residue(s) required for the propagation of feature annotation.</text>
</comment>
<dbReference type="UniPathway" id="UPA00275">
    <property type="reaction ID" value="UER00404"/>
</dbReference>
<comment type="pathway">
    <text evidence="1 7">Cofactor biosynthesis; riboflavin biosynthesis; riboflavin from 2-hydroxy-3-oxobutyl phosphate and 5-amino-6-(D-ribitylamino)uracil: step 1/2.</text>
</comment>
<dbReference type="SUPFAM" id="SSF52121">
    <property type="entry name" value="Lumazine synthase"/>
    <property type="match status" value="1"/>
</dbReference>
<dbReference type="GO" id="GO:0009349">
    <property type="term" value="C:riboflavin synthase complex"/>
    <property type="evidence" value="ECO:0007669"/>
    <property type="project" value="InterPro"/>
</dbReference>
<dbReference type="AlphaFoldDB" id="A0A1Q8SN68"/>
<evidence type="ECO:0000256" key="5">
    <source>
        <dbReference type="ARBA" id="ARBA00022679"/>
    </source>
</evidence>
<keyword evidence="4 7" id="KW-0686">Riboflavin biosynthesis</keyword>
<dbReference type="NCBIfam" id="NF009084">
    <property type="entry name" value="PRK12419.1"/>
    <property type="match status" value="1"/>
</dbReference>
<feature type="binding site" evidence="7">
    <location>
        <position position="116"/>
    </location>
    <ligand>
        <name>5-amino-6-(D-ribitylamino)uracil</name>
        <dbReference type="ChEBI" id="CHEBI:15934"/>
    </ligand>
</feature>
<dbReference type="PANTHER" id="PTHR21058:SF0">
    <property type="entry name" value="6,7-DIMETHYL-8-RIBITYLLUMAZINE SYNTHASE"/>
    <property type="match status" value="1"/>
</dbReference>
<reference evidence="8 9" key="1">
    <citation type="submission" date="2016-12" db="EMBL/GenBank/DDBJ databases">
        <title>Draft genome sequences of strains Salinicola socius SMB35, Salinicola sp. MH3R3-1 and Chromohalobacter sp. SMB17 from the Verkhnekamsk potash mining region of Russia.</title>
        <authorList>
            <person name="Mavrodi D.V."/>
            <person name="Olsson B.E."/>
            <person name="Korsakova E.S."/>
            <person name="Pyankova A."/>
            <person name="Mavrodi O.V."/>
            <person name="Plotnikova E.G."/>
        </authorList>
    </citation>
    <scope>NUCLEOTIDE SEQUENCE [LARGE SCALE GENOMIC DNA]</scope>
    <source>
        <strain evidence="8 9">SMB35</strain>
    </source>
</reference>
<comment type="catalytic activity">
    <reaction evidence="6 7">
        <text>(2S)-2-hydroxy-3-oxobutyl phosphate + 5-amino-6-(D-ribitylamino)uracil = 6,7-dimethyl-8-(1-D-ribityl)lumazine + phosphate + 2 H2O + H(+)</text>
        <dbReference type="Rhea" id="RHEA:26152"/>
        <dbReference type="ChEBI" id="CHEBI:15377"/>
        <dbReference type="ChEBI" id="CHEBI:15378"/>
        <dbReference type="ChEBI" id="CHEBI:15934"/>
        <dbReference type="ChEBI" id="CHEBI:43474"/>
        <dbReference type="ChEBI" id="CHEBI:58201"/>
        <dbReference type="ChEBI" id="CHEBI:58830"/>
        <dbReference type="EC" id="2.5.1.78"/>
    </reaction>
</comment>
<dbReference type="Proteomes" id="UP000186878">
    <property type="component" value="Unassembled WGS sequence"/>
</dbReference>
<name>A0A1Q8SN68_9GAMM</name>
<evidence type="ECO:0000256" key="4">
    <source>
        <dbReference type="ARBA" id="ARBA00022619"/>
    </source>
</evidence>